<keyword evidence="2" id="KW-0732">Signal</keyword>
<dbReference type="SMART" id="SM00935">
    <property type="entry name" value="OmpH"/>
    <property type="match status" value="1"/>
</dbReference>
<feature type="coiled-coil region" evidence="3">
    <location>
        <begin position="43"/>
        <end position="77"/>
    </location>
</feature>
<evidence type="ECO:0000313" key="5">
    <source>
        <dbReference type="EMBL" id="MDJ1486052.1"/>
    </source>
</evidence>
<dbReference type="PANTHER" id="PTHR35089:SF1">
    <property type="entry name" value="CHAPERONE PROTEIN SKP"/>
    <property type="match status" value="1"/>
</dbReference>
<name>A0AAE3QV98_9BACT</name>
<dbReference type="RefSeq" id="WP_313989387.1">
    <property type="nucleotide sequence ID" value="NZ_JASJOS010000026.1"/>
</dbReference>
<evidence type="ECO:0000313" key="6">
    <source>
        <dbReference type="Proteomes" id="UP001241110"/>
    </source>
</evidence>
<keyword evidence="4" id="KW-0472">Membrane</keyword>
<organism evidence="5 6">
    <name type="scientific">Xanthocytophaga flava</name>
    <dbReference type="NCBI Taxonomy" id="3048013"/>
    <lineage>
        <taxon>Bacteria</taxon>
        <taxon>Pseudomonadati</taxon>
        <taxon>Bacteroidota</taxon>
        <taxon>Cytophagia</taxon>
        <taxon>Cytophagales</taxon>
        <taxon>Rhodocytophagaceae</taxon>
        <taxon>Xanthocytophaga</taxon>
    </lineage>
</organism>
<evidence type="ECO:0000256" key="2">
    <source>
        <dbReference type="ARBA" id="ARBA00022729"/>
    </source>
</evidence>
<dbReference type="Proteomes" id="UP001241110">
    <property type="component" value="Unassembled WGS sequence"/>
</dbReference>
<comment type="similarity">
    <text evidence="1">Belongs to the Skp family.</text>
</comment>
<dbReference type="Gene3D" id="3.30.910.20">
    <property type="entry name" value="Skp domain"/>
    <property type="match status" value="1"/>
</dbReference>
<dbReference type="InterPro" id="IPR024930">
    <property type="entry name" value="Skp_dom_sf"/>
</dbReference>
<protein>
    <submittedName>
        <fullName evidence="5">OmpH family outer membrane protein</fullName>
    </submittedName>
</protein>
<evidence type="ECO:0000256" key="4">
    <source>
        <dbReference type="SAM" id="Phobius"/>
    </source>
</evidence>
<sequence length="175" mass="19636">MNKNLLSGIAIGLVLNLLVLGIYHFSFKEKIAYVKTGVILEKYSGMKQANDQFQQELKSVQQTADTLRARYETLKNANQKTADWGYKLGVAERDFQQYSQNAQQQLQQKQQQLTADVLDRVNSFIENYGKKNGYKIILGTTQDGSLLYGEPGADLTDQILSELNSSTDKSSSAKK</sequence>
<gene>
    <name evidence="5" type="ORF">QNI16_36560</name>
</gene>
<accession>A0AAE3QV98</accession>
<dbReference type="SUPFAM" id="SSF111384">
    <property type="entry name" value="OmpH-like"/>
    <property type="match status" value="1"/>
</dbReference>
<keyword evidence="4" id="KW-1133">Transmembrane helix</keyword>
<dbReference type="PANTHER" id="PTHR35089">
    <property type="entry name" value="CHAPERONE PROTEIN SKP"/>
    <property type="match status" value="1"/>
</dbReference>
<dbReference type="InterPro" id="IPR005632">
    <property type="entry name" value="Chaperone_Skp"/>
</dbReference>
<dbReference type="AlphaFoldDB" id="A0AAE3QV98"/>
<dbReference type="GO" id="GO:0051082">
    <property type="term" value="F:unfolded protein binding"/>
    <property type="evidence" value="ECO:0007669"/>
    <property type="project" value="InterPro"/>
</dbReference>
<keyword evidence="3" id="KW-0175">Coiled coil</keyword>
<reference evidence="5" key="1">
    <citation type="submission" date="2023-05" db="EMBL/GenBank/DDBJ databases">
        <authorList>
            <person name="Zhang X."/>
        </authorList>
    </citation>
    <scope>NUCLEOTIDE SEQUENCE</scope>
    <source>
        <strain evidence="5">YF14B1</strain>
    </source>
</reference>
<keyword evidence="4" id="KW-0812">Transmembrane</keyword>
<dbReference type="Pfam" id="PF03938">
    <property type="entry name" value="OmpH"/>
    <property type="match status" value="1"/>
</dbReference>
<dbReference type="EMBL" id="JASJOS010000026">
    <property type="protein sequence ID" value="MDJ1486052.1"/>
    <property type="molecule type" value="Genomic_DNA"/>
</dbReference>
<dbReference type="GO" id="GO:0050821">
    <property type="term" value="P:protein stabilization"/>
    <property type="evidence" value="ECO:0007669"/>
    <property type="project" value="TreeGrafter"/>
</dbReference>
<comment type="caution">
    <text evidence="5">The sequence shown here is derived from an EMBL/GenBank/DDBJ whole genome shotgun (WGS) entry which is preliminary data.</text>
</comment>
<evidence type="ECO:0000256" key="3">
    <source>
        <dbReference type="SAM" id="Coils"/>
    </source>
</evidence>
<feature type="transmembrane region" description="Helical" evidence="4">
    <location>
        <begin position="6"/>
        <end position="25"/>
    </location>
</feature>
<proteinExistence type="inferred from homology"/>
<evidence type="ECO:0000256" key="1">
    <source>
        <dbReference type="ARBA" id="ARBA00009091"/>
    </source>
</evidence>
<dbReference type="GO" id="GO:0005829">
    <property type="term" value="C:cytosol"/>
    <property type="evidence" value="ECO:0007669"/>
    <property type="project" value="TreeGrafter"/>
</dbReference>